<dbReference type="SUPFAM" id="SSF56281">
    <property type="entry name" value="Metallo-hydrolase/oxidoreductase"/>
    <property type="match status" value="1"/>
</dbReference>
<sequence>MADRMCTHTYDIKYIHHSHDHYDHNGGTKALVKLTGAKTFLGEKDIENISCFFR</sequence>
<protein>
    <recommendedName>
        <fullName evidence="2">Metallo-beta-lactamase domain-containing protein</fullName>
    </recommendedName>
</protein>
<accession>X1IIE4</accession>
<dbReference type="AlphaFoldDB" id="X1IIE4"/>
<evidence type="ECO:0000313" key="1">
    <source>
        <dbReference type="EMBL" id="GAH82186.1"/>
    </source>
</evidence>
<dbReference type="EMBL" id="BARU01036898">
    <property type="protein sequence ID" value="GAH82186.1"/>
    <property type="molecule type" value="Genomic_DNA"/>
</dbReference>
<gene>
    <name evidence="1" type="ORF">S03H2_57554</name>
</gene>
<evidence type="ECO:0008006" key="2">
    <source>
        <dbReference type="Google" id="ProtNLM"/>
    </source>
</evidence>
<comment type="caution">
    <text evidence="1">The sequence shown here is derived from an EMBL/GenBank/DDBJ whole genome shotgun (WGS) entry which is preliminary data.</text>
</comment>
<organism evidence="1">
    <name type="scientific">marine sediment metagenome</name>
    <dbReference type="NCBI Taxonomy" id="412755"/>
    <lineage>
        <taxon>unclassified sequences</taxon>
        <taxon>metagenomes</taxon>
        <taxon>ecological metagenomes</taxon>
    </lineage>
</organism>
<reference evidence="1" key="1">
    <citation type="journal article" date="2014" name="Front. Microbiol.">
        <title>High frequency of phylogenetically diverse reductive dehalogenase-homologous genes in deep subseafloor sedimentary metagenomes.</title>
        <authorList>
            <person name="Kawai M."/>
            <person name="Futagami T."/>
            <person name="Toyoda A."/>
            <person name="Takaki Y."/>
            <person name="Nishi S."/>
            <person name="Hori S."/>
            <person name="Arai W."/>
            <person name="Tsubouchi T."/>
            <person name="Morono Y."/>
            <person name="Uchiyama I."/>
            <person name="Ito T."/>
            <person name="Fujiyama A."/>
            <person name="Inagaki F."/>
            <person name="Takami H."/>
        </authorList>
    </citation>
    <scope>NUCLEOTIDE SEQUENCE</scope>
    <source>
        <strain evidence="1">Expedition CK06-06</strain>
    </source>
</reference>
<proteinExistence type="predicted"/>
<dbReference type="Gene3D" id="3.60.15.10">
    <property type="entry name" value="Ribonuclease Z/Hydroxyacylglutathione hydrolase-like"/>
    <property type="match status" value="1"/>
</dbReference>
<dbReference type="InterPro" id="IPR036866">
    <property type="entry name" value="RibonucZ/Hydroxyglut_hydro"/>
</dbReference>
<name>X1IIE4_9ZZZZ</name>